<gene>
    <name evidence="3" type="ORF">I303_05337</name>
    <name evidence="4" type="ORF">I303_105216</name>
</gene>
<feature type="compositionally biased region" description="Basic and acidic residues" evidence="1">
    <location>
        <begin position="571"/>
        <end position="581"/>
    </location>
</feature>
<dbReference type="AlphaFoldDB" id="A0A1A6A352"/>
<protein>
    <recommendedName>
        <fullName evidence="2">Aminoglycoside phosphotransferase domain-containing protein</fullName>
    </recommendedName>
</protein>
<name>A0A1A6A352_9TREE</name>
<feature type="compositionally biased region" description="Basic and acidic residues" evidence="1">
    <location>
        <begin position="621"/>
        <end position="631"/>
    </location>
</feature>
<dbReference type="InterPro" id="IPR011009">
    <property type="entry name" value="Kinase-like_dom_sf"/>
</dbReference>
<dbReference type="Pfam" id="PF01636">
    <property type="entry name" value="APH"/>
    <property type="match status" value="1"/>
</dbReference>
<dbReference type="Proteomes" id="UP000078595">
    <property type="component" value="Chromosome 6"/>
</dbReference>
<feature type="domain" description="Aminoglycoside phosphotransferase" evidence="2">
    <location>
        <begin position="59"/>
        <end position="203"/>
    </location>
</feature>
<feature type="region of interest" description="Disordered" evidence="1">
    <location>
        <begin position="254"/>
        <end position="273"/>
    </location>
</feature>
<proteinExistence type="predicted"/>
<organism evidence="3">
    <name type="scientific">Kwoniella dejecticola CBS 10117</name>
    <dbReference type="NCBI Taxonomy" id="1296121"/>
    <lineage>
        <taxon>Eukaryota</taxon>
        <taxon>Fungi</taxon>
        <taxon>Dikarya</taxon>
        <taxon>Basidiomycota</taxon>
        <taxon>Agaricomycotina</taxon>
        <taxon>Tremellomycetes</taxon>
        <taxon>Tremellales</taxon>
        <taxon>Cryptococcaceae</taxon>
        <taxon>Kwoniella</taxon>
    </lineage>
</organism>
<dbReference type="PANTHER" id="PTHR21310:SF15">
    <property type="entry name" value="AMINOGLYCOSIDE PHOSPHOTRANSFERASE DOMAIN-CONTAINING PROTEIN"/>
    <property type="match status" value="1"/>
</dbReference>
<sequence length="670" mass="76361">MTISFQPQVNQTNDRRRFFESVSPSKGYRLFIKRSATEAEAKTELTKAGSCDNWYQRSFSTLQNEAYAISFVRKHTSIPVPTIFAIYEDRGCFYMIQEYVEGCVTALHCQSKFHAHIARQLTKYVGELHRLKSTTLRCFTPDLHFPARMQSTRTYLSTLKYPEDPKKRYVLCHGDLGWQNVMVDPRTGDIKAIIDWEYAGFFPVEVEGVYWKRYGAASPRGSETMDTNEISALLFNLSANGCFPKDYRIISSKKQKTDPIVADESKNTTSPPQQSKIKLFISHVLSRKRSAAKKSAIIDENKPDETESFHSTPPPVDEASARKEETEDSTRLDEEVADVGKRIVESGSVQAPYLESSDVPEWQELKVRIPEDEVFDQTIATQVAIASRENAADKCLALGRSIMLDHHALHAWRRAMLEKGRHHRELNKKHFLLTETEHIVGLNTLISSCLLVLGEELTSSAQPISYFQSRQLFTARLHNRYQALEATVSKEKGLSDDQIRGLGELAVKFGLIDQNLHRDRDEAFRNSETIKWNAIHRFAEVALVVSHAAKQLLPYTPDRDQNQAKRRHSPGRKEAEDRARDLILGGTGGWEAEVKPLEDWEPIDHKERGVPDDTESESETESAKGRDAEFWRKMREERDKRLFGVPRVVHASAGEKLDGNDLYLASWAMV</sequence>
<evidence type="ECO:0000259" key="2">
    <source>
        <dbReference type="Pfam" id="PF01636"/>
    </source>
</evidence>
<reference evidence="3" key="1">
    <citation type="submission" date="2013-07" db="EMBL/GenBank/DDBJ databases">
        <title>The Genome Sequence of Cryptococcus dejecticola CBS10117.</title>
        <authorList>
            <consortium name="The Broad Institute Genome Sequencing Platform"/>
            <person name="Cuomo C."/>
            <person name="Litvintseva A."/>
            <person name="Chen Y."/>
            <person name="Heitman J."/>
            <person name="Sun S."/>
            <person name="Springer D."/>
            <person name="Dromer F."/>
            <person name="Young S.K."/>
            <person name="Zeng Q."/>
            <person name="Gargeya S."/>
            <person name="Fitzgerald M."/>
            <person name="Abouelleil A."/>
            <person name="Alvarado L."/>
            <person name="Berlin A.M."/>
            <person name="Chapman S.B."/>
            <person name="Dewar J."/>
            <person name="Goldberg J."/>
            <person name="Griggs A."/>
            <person name="Gujja S."/>
            <person name="Hansen M."/>
            <person name="Howarth C."/>
            <person name="Imamovic A."/>
            <person name="Larimer J."/>
            <person name="McCowan C."/>
            <person name="Murphy C."/>
            <person name="Pearson M."/>
            <person name="Priest M."/>
            <person name="Roberts A."/>
            <person name="Saif S."/>
            <person name="Shea T."/>
            <person name="Sykes S."/>
            <person name="Wortman J."/>
            <person name="Nusbaum C."/>
            <person name="Birren B."/>
        </authorList>
    </citation>
    <scope>NUCLEOTIDE SEQUENCE [LARGE SCALE GENOMIC DNA]</scope>
    <source>
        <strain evidence="3">CBS 10117</strain>
    </source>
</reference>
<dbReference type="RefSeq" id="XP_018262321.1">
    <property type="nucleotide sequence ID" value="XM_018408630.1"/>
</dbReference>
<dbReference type="OrthoDB" id="8300194at2759"/>
<feature type="region of interest" description="Disordered" evidence="1">
    <location>
        <begin position="595"/>
        <end position="631"/>
    </location>
</feature>
<reference evidence="4" key="3">
    <citation type="submission" date="2024-02" db="EMBL/GenBank/DDBJ databases">
        <title>Comparative genomics of Cryptococcus and Kwoniella reveals pathogenesis evolution and contrasting modes of karyotype evolution via chromosome fusion or intercentromeric recombination.</title>
        <authorList>
            <person name="Coelho M.A."/>
            <person name="David-Palma M."/>
            <person name="Shea T."/>
            <person name="Bowers K."/>
            <person name="McGinley-Smith S."/>
            <person name="Mohammad A.W."/>
            <person name="Gnirke A."/>
            <person name="Yurkov A.M."/>
            <person name="Nowrousian M."/>
            <person name="Sun S."/>
            <person name="Cuomo C.A."/>
            <person name="Heitman J."/>
        </authorList>
    </citation>
    <scope>NUCLEOTIDE SEQUENCE</scope>
    <source>
        <strain evidence="4">CBS 10117</strain>
    </source>
</reference>
<feature type="region of interest" description="Disordered" evidence="1">
    <location>
        <begin position="554"/>
        <end position="582"/>
    </location>
</feature>
<feature type="compositionally biased region" description="Basic and acidic residues" evidence="1">
    <location>
        <begin position="595"/>
        <end position="611"/>
    </location>
</feature>
<dbReference type="GeneID" id="28969036"/>
<evidence type="ECO:0000256" key="1">
    <source>
        <dbReference type="SAM" id="MobiDB-lite"/>
    </source>
</evidence>
<dbReference type="Gene3D" id="3.90.1200.10">
    <property type="match status" value="1"/>
</dbReference>
<feature type="compositionally biased region" description="Basic and acidic residues" evidence="1">
    <location>
        <begin position="319"/>
        <end position="332"/>
    </location>
</feature>
<dbReference type="KEGG" id="kdj:28969036"/>
<evidence type="ECO:0000313" key="3">
    <source>
        <dbReference type="EMBL" id="OBR84479.1"/>
    </source>
</evidence>
<dbReference type="VEuPathDB" id="FungiDB:I303_05337"/>
<dbReference type="CDD" id="cd05120">
    <property type="entry name" value="APH_ChoK_like"/>
    <property type="match status" value="1"/>
</dbReference>
<dbReference type="SUPFAM" id="SSF56112">
    <property type="entry name" value="Protein kinase-like (PK-like)"/>
    <property type="match status" value="1"/>
</dbReference>
<dbReference type="InterPro" id="IPR051678">
    <property type="entry name" value="AGP_Transferase"/>
</dbReference>
<feature type="region of interest" description="Disordered" evidence="1">
    <location>
        <begin position="293"/>
        <end position="332"/>
    </location>
</feature>
<dbReference type="PANTHER" id="PTHR21310">
    <property type="entry name" value="AMINOGLYCOSIDE PHOSPHOTRANSFERASE-RELATED-RELATED"/>
    <property type="match status" value="1"/>
</dbReference>
<evidence type="ECO:0000313" key="4">
    <source>
        <dbReference type="EMBL" id="WWC62619.1"/>
    </source>
</evidence>
<dbReference type="EMBL" id="KI894032">
    <property type="protein sequence ID" value="OBR84479.1"/>
    <property type="molecule type" value="Genomic_DNA"/>
</dbReference>
<keyword evidence="5" id="KW-1185">Reference proteome</keyword>
<evidence type="ECO:0000313" key="5">
    <source>
        <dbReference type="Proteomes" id="UP000078595"/>
    </source>
</evidence>
<reference evidence="4" key="2">
    <citation type="submission" date="2013-07" db="EMBL/GenBank/DDBJ databases">
        <authorList>
            <consortium name="The Broad Institute Genome Sequencing Platform"/>
            <person name="Cuomo C."/>
            <person name="Litvintseva A."/>
            <person name="Chen Y."/>
            <person name="Heitman J."/>
            <person name="Sun S."/>
            <person name="Springer D."/>
            <person name="Dromer F."/>
            <person name="Young S.K."/>
            <person name="Zeng Q."/>
            <person name="Gargeya S."/>
            <person name="Fitzgerald M."/>
            <person name="Abouelleil A."/>
            <person name="Alvarado L."/>
            <person name="Berlin A.M."/>
            <person name="Chapman S.B."/>
            <person name="Dewar J."/>
            <person name="Goldberg J."/>
            <person name="Griggs A."/>
            <person name="Gujja S."/>
            <person name="Hansen M."/>
            <person name="Howarth C."/>
            <person name="Imamovic A."/>
            <person name="Larimer J."/>
            <person name="McCowan C."/>
            <person name="Murphy C."/>
            <person name="Pearson M."/>
            <person name="Priest M."/>
            <person name="Roberts A."/>
            <person name="Saif S."/>
            <person name="Shea T."/>
            <person name="Sykes S."/>
            <person name="Wortman J."/>
            <person name="Nusbaum C."/>
            <person name="Birren B."/>
        </authorList>
    </citation>
    <scope>NUCLEOTIDE SEQUENCE</scope>
    <source>
        <strain evidence="4">CBS 10117</strain>
    </source>
</reference>
<feature type="compositionally biased region" description="Basic and acidic residues" evidence="1">
    <location>
        <begin position="296"/>
        <end position="308"/>
    </location>
</feature>
<dbReference type="EMBL" id="CP144535">
    <property type="protein sequence ID" value="WWC62619.1"/>
    <property type="molecule type" value="Genomic_DNA"/>
</dbReference>
<dbReference type="InterPro" id="IPR002575">
    <property type="entry name" value="Aminoglycoside_PTrfase"/>
</dbReference>
<accession>A0A1A6A352</accession>